<reference evidence="1 2" key="1">
    <citation type="submission" date="2021-06" db="EMBL/GenBank/DDBJ databases">
        <title>Caerostris extrusa draft genome.</title>
        <authorList>
            <person name="Kono N."/>
            <person name="Arakawa K."/>
        </authorList>
    </citation>
    <scope>NUCLEOTIDE SEQUENCE [LARGE SCALE GENOMIC DNA]</scope>
</reference>
<dbReference type="Proteomes" id="UP001054945">
    <property type="component" value="Unassembled WGS sequence"/>
</dbReference>
<name>A0AAV4N859_CAEEX</name>
<accession>A0AAV4N859</accession>
<dbReference type="AlphaFoldDB" id="A0AAV4N859"/>
<proteinExistence type="predicted"/>
<protein>
    <submittedName>
        <fullName evidence="1">Uncharacterized protein</fullName>
    </submittedName>
</protein>
<comment type="caution">
    <text evidence="1">The sequence shown here is derived from an EMBL/GenBank/DDBJ whole genome shotgun (WGS) entry which is preliminary data.</text>
</comment>
<evidence type="ECO:0000313" key="2">
    <source>
        <dbReference type="Proteomes" id="UP001054945"/>
    </source>
</evidence>
<gene>
    <name evidence="1" type="ORF">CEXT_808411</name>
</gene>
<organism evidence="1 2">
    <name type="scientific">Caerostris extrusa</name>
    <name type="common">Bark spider</name>
    <name type="synonym">Caerostris bankana</name>
    <dbReference type="NCBI Taxonomy" id="172846"/>
    <lineage>
        <taxon>Eukaryota</taxon>
        <taxon>Metazoa</taxon>
        <taxon>Ecdysozoa</taxon>
        <taxon>Arthropoda</taxon>
        <taxon>Chelicerata</taxon>
        <taxon>Arachnida</taxon>
        <taxon>Araneae</taxon>
        <taxon>Araneomorphae</taxon>
        <taxon>Entelegynae</taxon>
        <taxon>Araneoidea</taxon>
        <taxon>Araneidae</taxon>
        <taxon>Caerostris</taxon>
    </lineage>
</organism>
<dbReference type="EMBL" id="BPLR01020611">
    <property type="protein sequence ID" value="GIX80633.1"/>
    <property type="molecule type" value="Genomic_DNA"/>
</dbReference>
<evidence type="ECO:0000313" key="1">
    <source>
        <dbReference type="EMBL" id="GIX80633.1"/>
    </source>
</evidence>
<sequence length="94" mass="10722">MLLPKPLLSLNNEEKKLFLSLEQPFLGSREETSKRKGNVYMRRKLSVIRSSISFNSSIIVIGFEETPRSIKAPEMNDAIFPLGDRNQSSCYKSN</sequence>
<keyword evidence="2" id="KW-1185">Reference proteome</keyword>